<name>K8W4P3_9GAMM</name>
<sequence length="75" mass="8453">MSHIPLDSLPLLRRIEALESALNITLASLSVLTPDIRDCVIANLDEYASTHQDYGIKKAHKELSDKIKNLKIERI</sequence>
<proteinExistence type="predicted"/>
<evidence type="ECO:0000313" key="1">
    <source>
        <dbReference type="EMBL" id="EKT55479.1"/>
    </source>
</evidence>
<dbReference type="OrthoDB" id="9982779at2"/>
<evidence type="ECO:0000313" key="2">
    <source>
        <dbReference type="EMBL" id="EKT55535.1"/>
    </source>
</evidence>
<evidence type="ECO:0000313" key="3">
    <source>
        <dbReference type="Proteomes" id="UP000010290"/>
    </source>
</evidence>
<keyword evidence="3" id="KW-1185">Reference proteome</keyword>
<protein>
    <submittedName>
        <fullName evidence="1">Uncharacterized protein</fullName>
    </submittedName>
</protein>
<dbReference type="RefSeq" id="WP_008915977.1">
    <property type="nucleotide sequence ID" value="NZ_CM001773.1"/>
</dbReference>
<organism evidence="1 3">
    <name type="scientific">Providencia sneebia DSM 19967</name>
    <dbReference type="NCBI Taxonomy" id="1141660"/>
    <lineage>
        <taxon>Bacteria</taxon>
        <taxon>Pseudomonadati</taxon>
        <taxon>Pseudomonadota</taxon>
        <taxon>Gammaproteobacteria</taxon>
        <taxon>Enterobacterales</taxon>
        <taxon>Morganellaceae</taxon>
        <taxon>Providencia</taxon>
    </lineage>
</organism>
<reference evidence="1 3" key="1">
    <citation type="journal article" date="2012" name="BMC Genomics">
        <title>Comparative genomics of bacteria in the genus Providencia isolated from wild Drosophila melanogaster.</title>
        <authorList>
            <person name="Galac M.R."/>
            <person name="Lazzaro B.P."/>
        </authorList>
    </citation>
    <scope>NUCLEOTIDE SEQUENCE [LARGE SCALE GENOMIC DNA]</scope>
    <source>
        <strain evidence="1 3">DSM 19967</strain>
    </source>
</reference>
<dbReference type="AlphaFoldDB" id="K8W4P3"/>
<accession>K8W4P3</accession>
<dbReference type="HOGENOM" id="CLU_2668183_0_0_6"/>
<dbReference type="Proteomes" id="UP000010290">
    <property type="component" value="Chromosome"/>
</dbReference>
<dbReference type="EMBL" id="AKKN01000010">
    <property type="protein sequence ID" value="EKT55479.1"/>
    <property type="molecule type" value="Genomic_DNA"/>
</dbReference>
<comment type="caution">
    <text evidence="1">The sequence shown here is derived from an EMBL/GenBank/DDBJ whole genome shotgun (WGS) entry which is preliminary data.</text>
</comment>
<gene>
    <name evidence="1" type="ORF">OO7_10864</name>
    <name evidence="2" type="ORF">OO7_11144</name>
</gene>
<dbReference type="EMBL" id="AKKN01000010">
    <property type="protein sequence ID" value="EKT55535.1"/>
    <property type="molecule type" value="Genomic_DNA"/>
</dbReference>